<sequence>MNLDPQIAETIVDNLKDVINHEINLFDTTGTIIASTDRARIGTTHEGARLAAETQQPVPIDSEHQFKGARHGINVPVMFQDAAVAVIGITGERAEVEPFGNVIKKMTEILIRENWDHVEQYDRRVRIANLASILKLRHHDESLAAYYASLLQIDLDIPRIVLVGCARAEGDDAPDYNDLYAMLHARFQSFRTSFFAFLERDICMFIDARDEHRLPSLVEGISDDAKRVLGHPLIFGAGRPAPYGSVYWRSYDEACRALEWLAFKDDDKLMRFEDMDLGLLISSVSQDSALQLVNHVFAGLSKREIEEYQEIFEAYVRHNGSIVHCAEELYLHKNTLQNRLNKIAAKTGYNPRDLADHTVLTIAFMLHSYYGKGTNHGDPRTR</sequence>
<protein>
    <submittedName>
        <fullName evidence="5">Helix-turn-helix domain-containing protein</fullName>
    </submittedName>
</protein>
<evidence type="ECO:0000256" key="1">
    <source>
        <dbReference type="ARBA" id="ARBA00006754"/>
    </source>
</evidence>
<evidence type="ECO:0000313" key="5">
    <source>
        <dbReference type="EMBL" id="HJG36547.1"/>
    </source>
</evidence>
<dbReference type="InterPro" id="IPR008599">
    <property type="entry name" value="Diacid_rec"/>
</dbReference>
<dbReference type="Pfam" id="PF17853">
    <property type="entry name" value="GGDEF_2"/>
    <property type="match status" value="1"/>
</dbReference>
<dbReference type="EMBL" id="DYUZ01000007">
    <property type="protein sequence ID" value="HJG36547.1"/>
    <property type="molecule type" value="Genomic_DNA"/>
</dbReference>
<comment type="similarity">
    <text evidence="1">Belongs to the CdaR family.</text>
</comment>
<dbReference type="RefSeq" id="WP_273188771.1">
    <property type="nucleotide sequence ID" value="NZ_DYUZ01000007.1"/>
</dbReference>
<proteinExistence type="inferred from homology"/>
<dbReference type="Proteomes" id="UP000753256">
    <property type="component" value="Unassembled WGS sequence"/>
</dbReference>
<dbReference type="InterPro" id="IPR042070">
    <property type="entry name" value="PucR_C-HTH_sf"/>
</dbReference>
<dbReference type="AlphaFoldDB" id="A0A921IV24"/>
<dbReference type="PANTHER" id="PTHR33744">
    <property type="entry name" value="CARBOHYDRATE DIACID REGULATOR"/>
    <property type="match status" value="1"/>
</dbReference>
<evidence type="ECO:0000259" key="2">
    <source>
        <dbReference type="Pfam" id="PF05651"/>
    </source>
</evidence>
<dbReference type="Pfam" id="PF05651">
    <property type="entry name" value="Diacid_rec"/>
    <property type="match status" value="1"/>
</dbReference>
<evidence type="ECO:0000259" key="3">
    <source>
        <dbReference type="Pfam" id="PF13556"/>
    </source>
</evidence>
<feature type="domain" description="Putative sugar diacid recognition" evidence="2">
    <location>
        <begin position="3"/>
        <end position="116"/>
    </location>
</feature>
<gene>
    <name evidence="5" type="ORF">K8V70_01600</name>
</gene>
<dbReference type="PANTHER" id="PTHR33744:SF15">
    <property type="entry name" value="CARBOHYDRATE DIACID REGULATOR"/>
    <property type="match status" value="1"/>
</dbReference>
<evidence type="ECO:0000313" key="6">
    <source>
        <dbReference type="Proteomes" id="UP000753256"/>
    </source>
</evidence>
<organism evidence="5 6">
    <name type="scientific">Enorma phocaeensis</name>
    <dbReference type="NCBI Taxonomy" id="1871019"/>
    <lineage>
        <taxon>Bacteria</taxon>
        <taxon>Bacillati</taxon>
        <taxon>Actinomycetota</taxon>
        <taxon>Coriobacteriia</taxon>
        <taxon>Coriobacteriales</taxon>
        <taxon>Coriobacteriaceae</taxon>
        <taxon>Enorma</taxon>
    </lineage>
</organism>
<feature type="domain" description="CdaR GGDEF-like" evidence="4">
    <location>
        <begin position="139"/>
        <end position="259"/>
    </location>
</feature>
<comment type="caution">
    <text evidence="5">The sequence shown here is derived from an EMBL/GenBank/DDBJ whole genome shotgun (WGS) entry which is preliminary data.</text>
</comment>
<reference evidence="5" key="1">
    <citation type="journal article" date="2021" name="PeerJ">
        <title>Extensive microbial diversity within the chicken gut microbiome revealed by metagenomics and culture.</title>
        <authorList>
            <person name="Gilroy R."/>
            <person name="Ravi A."/>
            <person name="Getino M."/>
            <person name="Pursley I."/>
            <person name="Horton D.L."/>
            <person name="Alikhan N.F."/>
            <person name="Baker D."/>
            <person name="Gharbi K."/>
            <person name="Hall N."/>
            <person name="Watson M."/>
            <person name="Adriaenssens E.M."/>
            <person name="Foster-Nyarko E."/>
            <person name="Jarju S."/>
            <person name="Secka A."/>
            <person name="Antonio M."/>
            <person name="Oren A."/>
            <person name="Chaudhuri R.R."/>
            <person name="La Ragione R."/>
            <person name="Hildebrand F."/>
            <person name="Pallen M.J."/>
        </authorList>
    </citation>
    <scope>NUCLEOTIDE SEQUENCE</scope>
    <source>
        <strain evidence="5">ChiHjej13B12-9602</strain>
    </source>
</reference>
<dbReference type="Pfam" id="PF13556">
    <property type="entry name" value="HTH_30"/>
    <property type="match status" value="1"/>
</dbReference>
<dbReference type="InterPro" id="IPR041522">
    <property type="entry name" value="CdaR_GGDEF"/>
</dbReference>
<dbReference type="InterPro" id="IPR051448">
    <property type="entry name" value="CdaR-like_regulators"/>
</dbReference>
<accession>A0A921IV24</accession>
<dbReference type="Gene3D" id="1.10.10.2840">
    <property type="entry name" value="PucR C-terminal helix-turn-helix domain"/>
    <property type="match status" value="1"/>
</dbReference>
<reference evidence="5" key="2">
    <citation type="submission" date="2021-09" db="EMBL/GenBank/DDBJ databases">
        <authorList>
            <person name="Gilroy R."/>
        </authorList>
    </citation>
    <scope>NUCLEOTIDE SEQUENCE</scope>
    <source>
        <strain evidence="5">ChiHjej13B12-9602</strain>
    </source>
</reference>
<evidence type="ECO:0000259" key="4">
    <source>
        <dbReference type="Pfam" id="PF17853"/>
    </source>
</evidence>
<dbReference type="InterPro" id="IPR025736">
    <property type="entry name" value="PucR_C-HTH_dom"/>
</dbReference>
<feature type="domain" description="PucR C-terminal helix-turn-helix" evidence="3">
    <location>
        <begin position="310"/>
        <end position="364"/>
    </location>
</feature>
<name>A0A921IV24_9ACTN</name>